<dbReference type="GeneID" id="113396702"/>
<organism evidence="9 10">
    <name type="scientific">Vanessa tameamea</name>
    <name type="common">Kamehameha butterfly</name>
    <dbReference type="NCBI Taxonomy" id="334116"/>
    <lineage>
        <taxon>Eukaryota</taxon>
        <taxon>Metazoa</taxon>
        <taxon>Ecdysozoa</taxon>
        <taxon>Arthropoda</taxon>
        <taxon>Hexapoda</taxon>
        <taxon>Insecta</taxon>
        <taxon>Pterygota</taxon>
        <taxon>Neoptera</taxon>
        <taxon>Endopterygota</taxon>
        <taxon>Lepidoptera</taxon>
        <taxon>Glossata</taxon>
        <taxon>Ditrysia</taxon>
        <taxon>Papilionoidea</taxon>
        <taxon>Nymphalidae</taxon>
        <taxon>Nymphalinae</taxon>
        <taxon>Vanessa</taxon>
    </lineage>
</organism>
<dbReference type="GO" id="GO:0005886">
    <property type="term" value="C:plasma membrane"/>
    <property type="evidence" value="ECO:0007669"/>
    <property type="project" value="TreeGrafter"/>
</dbReference>
<dbReference type="InterPro" id="IPR018937">
    <property type="entry name" value="MMgT"/>
</dbReference>
<dbReference type="PANTHER" id="PTHR21181">
    <property type="match status" value="1"/>
</dbReference>
<keyword evidence="6 8" id="KW-1133">Transmembrane helix</keyword>
<dbReference type="Pfam" id="PF10270">
    <property type="entry name" value="MMgT"/>
    <property type="match status" value="1"/>
</dbReference>
<sequence length="116" mass="12972">MASVHKIIVIVGFISLFHSAFSAAQHRSYLRISSQEFTTLPLDIIIQAVSSLFAVMWGVLNVSGKLREIPAAAELNTVKWETQRNLPSFYIFNHRGRALADDFVPTPSKGELENLE</sequence>
<dbReference type="OrthoDB" id="44756at2759"/>
<keyword evidence="7 8" id="KW-0472">Membrane</keyword>
<evidence type="ECO:0000256" key="5">
    <source>
        <dbReference type="ARBA" id="ARBA00022824"/>
    </source>
</evidence>
<keyword evidence="9" id="KW-1185">Reference proteome</keyword>
<dbReference type="OMA" id="YGVMYIA"/>
<keyword evidence="8" id="KW-0813">Transport</keyword>
<dbReference type="AlphaFoldDB" id="A0A8B8I357"/>
<evidence type="ECO:0000313" key="9">
    <source>
        <dbReference type="Proteomes" id="UP001652626"/>
    </source>
</evidence>
<evidence type="ECO:0000256" key="7">
    <source>
        <dbReference type="ARBA" id="ARBA00023136"/>
    </source>
</evidence>
<keyword evidence="5 8" id="KW-0256">Endoplasmic reticulum</keyword>
<protein>
    <recommendedName>
        <fullName evidence="8">Membrane magnesium transporter</fullName>
    </recommendedName>
</protein>
<proteinExistence type="inferred from homology"/>
<evidence type="ECO:0000256" key="6">
    <source>
        <dbReference type="ARBA" id="ARBA00022989"/>
    </source>
</evidence>
<dbReference type="GO" id="GO:0072546">
    <property type="term" value="C:EMC complex"/>
    <property type="evidence" value="ECO:0007669"/>
    <property type="project" value="UniProtKB-UniRule"/>
</dbReference>
<comment type="subcellular location">
    <subcellularLocation>
        <location evidence="1">Endoplasmic reticulum membrane</location>
        <topology evidence="1">Multi-pass membrane protein</topology>
    </subcellularLocation>
    <subcellularLocation>
        <location evidence="8">Golgi apparatus membrane</location>
        <topology evidence="8">Multi-pass membrane protein</topology>
    </subcellularLocation>
    <subcellularLocation>
        <location evidence="8">Early endosome membrane</location>
        <topology evidence="8">Multi-pass membrane protein</topology>
    </subcellularLocation>
</comment>
<dbReference type="Proteomes" id="UP001652626">
    <property type="component" value="Chromosome 4"/>
</dbReference>
<dbReference type="GO" id="GO:0031901">
    <property type="term" value="C:early endosome membrane"/>
    <property type="evidence" value="ECO:0007669"/>
    <property type="project" value="UniProtKB-SubCell"/>
</dbReference>
<comment type="subunit">
    <text evidence="3">Component of the ER membrane protein complex (EMC).</text>
</comment>
<dbReference type="RefSeq" id="XP_026490536.1">
    <property type="nucleotide sequence ID" value="XM_026634751.2"/>
</dbReference>
<dbReference type="CTD" id="35159"/>
<keyword evidence="4 8" id="KW-0812">Transmembrane</keyword>
<dbReference type="GO" id="GO:0022890">
    <property type="term" value="F:inorganic cation transmembrane transporter activity"/>
    <property type="evidence" value="ECO:0007669"/>
    <property type="project" value="TreeGrafter"/>
</dbReference>
<dbReference type="GO" id="GO:0000139">
    <property type="term" value="C:Golgi membrane"/>
    <property type="evidence" value="ECO:0007669"/>
    <property type="project" value="UniProtKB-SubCell"/>
</dbReference>
<comment type="similarity">
    <text evidence="2 8">Belongs to the membrane magnesium transporter (TC 1.A.67) family.</text>
</comment>
<comment type="function">
    <text evidence="8">Part of the endoplasmic reticulum membrane protein complex (EMC) that enables the energy-independent insertion into endoplasmic reticulum membranes of newly synthesized membrane proteins. May be involved in Mg(2+) transport.</text>
</comment>
<keyword evidence="8" id="KW-0967">Endosome</keyword>
<keyword evidence="8" id="KW-0333">Golgi apparatus</keyword>
<reference evidence="10" key="1">
    <citation type="submission" date="2025-08" db="UniProtKB">
        <authorList>
            <consortium name="RefSeq"/>
        </authorList>
    </citation>
    <scope>IDENTIFICATION</scope>
    <source>
        <tissue evidence="10">Whole body</tissue>
    </source>
</reference>
<name>A0A8B8I357_VANTA</name>
<dbReference type="PANTHER" id="PTHR21181:SF7">
    <property type="entry name" value="ER MEMBRANE PROTEIN COMPLEX SUBUNIT 5"/>
    <property type="match status" value="1"/>
</dbReference>
<evidence type="ECO:0000256" key="4">
    <source>
        <dbReference type="ARBA" id="ARBA00022692"/>
    </source>
</evidence>
<gene>
    <name evidence="10" type="primary">LOC113396702</name>
</gene>
<comment type="caution">
    <text evidence="8">Lacks conserved residue(s) required for the propagation of feature annotation.</text>
</comment>
<feature type="transmembrane region" description="Helical" evidence="8">
    <location>
        <begin position="38"/>
        <end position="60"/>
    </location>
</feature>
<evidence type="ECO:0000256" key="2">
    <source>
        <dbReference type="ARBA" id="ARBA00006109"/>
    </source>
</evidence>
<evidence type="ECO:0000256" key="8">
    <source>
        <dbReference type="RuleBase" id="RU367002"/>
    </source>
</evidence>
<evidence type="ECO:0000313" key="10">
    <source>
        <dbReference type="RefSeq" id="XP_026490536.1"/>
    </source>
</evidence>
<evidence type="ECO:0000256" key="1">
    <source>
        <dbReference type="ARBA" id="ARBA00004477"/>
    </source>
</evidence>
<keyword evidence="8" id="KW-0460">Magnesium</keyword>
<evidence type="ECO:0000256" key="3">
    <source>
        <dbReference type="ARBA" id="ARBA00011276"/>
    </source>
</evidence>
<accession>A0A8B8I357</accession>